<dbReference type="AlphaFoldDB" id="A0A4U0VPQ1"/>
<feature type="domain" description="Pre-mRNA-splicing factor 3" evidence="7">
    <location>
        <begin position="199"/>
        <end position="411"/>
    </location>
</feature>
<keyword evidence="2" id="KW-0507">mRNA processing</keyword>
<organism evidence="8 9">
    <name type="scientific">Cryomyces minteri</name>
    <dbReference type="NCBI Taxonomy" id="331657"/>
    <lineage>
        <taxon>Eukaryota</taxon>
        <taxon>Fungi</taxon>
        <taxon>Dikarya</taxon>
        <taxon>Ascomycota</taxon>
        <taxon>Pezizomycotina</taxon>
        <taxon>Dothideomycetes</taxon>
        <taxon>Dothideomycetes incertae sedis</taxon>
        <taxon>Cryomyces</taxon>
    </lineage>
</organism>
<feature type="region of interest" description="Disordered" evidence="5">
    <location>
        <begin position="341"/>
        <end position="366"/>
    </location>
</feature>
<dbReference type="InterPro" id="IPR027104">
    <property type="entry name" value="Prp3"/>
</dbReference>
<dbReference type="GO" id="GO:0000398">
    <property type="term" value="P:mRNA splicing, via spliceosome"/>
    <property type="evidence" value="ECO:0007669"/>
    <property type="project" value="InterPro"/>
</dbReference>
<dbReference type="Pfam" id="PF08572">
    <property type="entry name" value="PRP3"/>
    <property type="match status" value="1"/>
</dbReference>
<evidence type="ECO:0000256" key="3">
    <source>
        <dbReference type="ARBA" id="ARBA00023187"/>
    </source>
</evidence>
<evidence type="ECO:0000256" key="4">
    <source>
        <dbReference type="ARBA" id="ARBA00023242"/>
    </source>
</evidence>
<dbReference type="STRING" id="331657.A0A4U0VPQ1"/>
<keyword evidence="3" id="KW-0508">mRNA splicing</keyword>
<dbReference type="CDD" id="cd24162">
    <property type="entry name" value="Prp3_C"/>
    <property type="match status" value="1"/>
</dbReference>
<sequence>MAEKRPHPDDGFQNGDNKRSRSNNASPAPASNSATVARPDIQKQIAEAKARAEAVKARLAARHGGTGAPPASSPSPAPAAQSAEEARNARLAEMRARVAAATARAAAPSQQRTASPVVPFQAVEPEDGLSRARGGLGIGLHPALMGDVSQGVGVNGRAAIQPRFATTIANRRTDTVRSAKDQSQQLDLSGPNLAELRENPYFDASLGGQTVTGRNRLAKQLVFHPRGKFIQQALALRRQTELEEMKKRIAEQARKVGLDEDNEKAFIVPAPPDIEWWDEGLVNGKDYVDLDRPGKMKIDTEDSIITELIQHPVQLEPPQEKNMPAPKPMYLTAKEQAKLRRQRRNADHKEQQAKIRLGLEPPPPPKVKKSNLMRVLGEQAVKDPTAVEARVNREIAERARAHEEANEERKLSKEERHEKLAEKQKMDVAKGVKICVFKVDNLSYGKHRYQIDINAKQQAVTGITILHPRMNLIVVEGGEHAINFYKKLMLHRIKWTENAGPQGVREGNREAEQAWLRSEDEQGNLKDLSANKCILVWEGEERARALRKWGSRVCETDTEAKEALTRSKMENMWTLAKSME</sequence>
<evidence type="ECO:0000313" key="9">
    <source>
        <dbReference type="Proteomes" id="UP000308768"/>
    </source>
</evidence>
<comment type="caution">
    <text evidence="8">The sequence shown here is derived from an EMBL/GenBank/DDBJ whole genome shotgun (WGS) entry which is preliminary data.</text>
</comment>
<feature type="region of interest" description="Disordered" evidence="5">
    <location>
        <begin position="1"/>
        <end position="89"/>
    </location>
</feature>
<dbReference type="OrthoDB" id="10264544at2759"/>
<evidence type="ECO:0000256" key="1">
    <source>
        <dbReference type="ARBA" id="ARBA00004123"/>
    </source>
</evidence>
<feature type="compositionally biased region" description="Basic and acidic residues" evidence="5">
    <location>
        <begin position="46"/>
        <end position="56"/>
    </location>
</feature>
<feature type="compositionally biased region" description="Basic and acidic residues" evidence="5">
    <location>
        <begin position="1"/>
        <end position="10"/>
    </location>
</feature>
<evidence type="ECO:0000256" key="5">
    <source>
        <dbReference type="SAM" id="MobiDB-lite"/>
    </source>
</evidence>
<proteinExistence type="predicted"/>
<dbReference type="PANTHER" id="PTHR14212">
    <property type="entry name" value="U4/U6-ASSOCIATED RNA SPLICING FACTOR-RELATED"/>
    <property type="match status" value="1"/>
</dbReference>
<protein>
    <submittedName>
        <fullName evidence="8">Uncharacterized protein</fullName>
    </submittedName>
</protein>
<gene>
    <name evidence="8" type="ORF">B0A49_12882</name>
</gene>
<evidence type="ECO:0000256" key="2">
    <source>
        <dbReference type="ARBA" id="ARBA00022664"/>
    </source>
</evidence>
<dbReference type="GO" id="GO:0046540">
    <property type="term" value="C:U4/U6 x U5 tri-snRNP complex"/>
    <property type="evidence" value="ECO:0007669"/>
    <property type="project" value="InterPro"/>
</dbReference>
<feature type="compositionally biased region" description="Low complexity" evidence="5">
    <location>
        <begin position="22"/>
        <end position="34"/>
    </location>
</feature>
<reference evidence="8 9" key="1">
    <citation type="submission" date="2017-03" db="EMBL/GenBank/DDBJ databases">
        <title>Genomes of endolithic fungi from Antarctica.</title>
        <authorList>
            <person name="Coleine C."/>
            <person name="Masonjones S."/>
            <person name="Stajich J.E."/>
        </authorList>
    </citation>
    <scope>NUCLEOTIDE SEQUENCE [LARGE SCALE GENOMIC DNA]</scope>
    <source>
        <strain evidence="8 9">CCFEE 5187</strain>
    </source>
</reference>
<feature type="region of interest" description="Disordered" evidence="5">
    <location>
        <begin position="399"/>
        <end position="418"/>
    </location>
</feature>
<dbReference type="InterPro" id="IPR013881">
    <property type="entry name" value="Pre-mRNA_splic_Prp3_dom"/>
</dbReference>
<keyword evidence="9" id="KW-1185">Reference proteome</keyword>
<evidence type="ECO:0000259" key="7">
    <source>
        <dbReference type="Pfam" id="PF08572"/>
    </source>
</evidence>
<evidence type="ECO:0000313" key="8">
    <source>
        <dbReference type="EMBL" id="TKA51328.1"/>
    </source>
</evidence>
<dbReference type="Proteomes" id="UP000308768">
    <property type="component" value="Unassembled WGS sequence"/>
</dbReference>
<dbReference type="InterPro" id="IPR010541">
    <property type="entry name" value="Prp3_C"/>
</dbReference>
<feature type="domain" description="Small nuclear ribonucleoprotein Prp3 C-terminal" evidence="6">
    <location>
        <begin position="435"/>
        <end position="576"/>
    </location>
</feature>
<feature type="compositionally biased region" description="Basic and acidic residues" evidence="5">
    <location>
        <begin position="344"/>
        <end position="353"/>
    </location>
</feature>
<dbReference type="EMBL" id="NAJN01002544">
    <property type="protein sequence ID" value="TKA51328.1"/>
    <property type="molecule type" value="Genomic_DNA"/>
</dbReference>
<accession>A0A4U0VPQ1</accession>
<dbReference type="PANTHER" id="PTHR14212:SF0">
    <property type="entry name" value="U4_U6 SMALL NUCLEAR RIBONUCLEOPROTEIN PRP3"/>
    <property type="match status" value="1"/>
</dbReference>
<dbReference type="Pfam" id="PF06544">
    <property type="entry name" value="Prp3_C"/>
    <property type="match status" value="1"/>
</dbReference>
<keyword evidence="4" id="KW-0539">Nucleus</keyword>
<evidence type="ECO:0000259" key="6">
    <source>
        <dbReference type="Pfam" id="PF06544"/>
    </source>
</evidence>
<name>A0A4U0VPQ1_9PEZI</name>
<comment type="subcellular location">
    <subcellularLocation>
        <location evidence="1">Nucleus</location>
    </subcellularLocation>
</comment>